<dbReference type="EMBL" id="CM003613">
    <property type="protein sequence ID" value="KYP53905.1"/>
    <property type="molecule type" value="Genomic_DNA"/>
</dbReference>
<keyword evidence="3 7" id="KW-0808">Transferase</keyword>
<dbReference type="GO" id="GO:0009969">
    <property type="term" value="P:xyloglucan biosynthetic process"/>
    <property type="evidence" value="ECO:0007669"/>
    <property type="project" value="TreeGrafter"/>
</dbReference>
<dbReference type="OMA" id="QCEDASK"/>
<evidence type="ECO:0000313" key="9">
    <source>
        <dbReference type="EMBL" id="KYP53905.1"/>
    </source>
</evidence>
<keyword evidence="5" id="KW-0325">Glycoprotein</keyword>
<dbReference type="GO" id="GO:0032580">
    <property type="term" value="C:Golgi cisterna membrane"/>
    <property type="evidence" value="ECO:0007669"/>
    <property type="project" value="UniProtKB-SubCell"/>
</dbReference>
<dbReference type="EC" id="2.4.1.-" evidence="7"/>
<gene>
    <name evidence="9" type="ORF">KK1_000069</name>
</gene>
<keyword evidence="2 7" id="KW-0328">Glycosyltransferase</keyword>
<protein>
    <recommendedName>
        <fullName evidence="7">Fucosyltransferase</fullName>
        <ecNumber evidence="7">2.4.1.-</ecNumber>
    </recommendedName>
</protein>
<dbReference type="Gene3D" id="3.40.50.11350">
    <property type="match status" value="1"/>
</dbReference>
<evidence type="ECO:0000256" key="2">
    <source>
        <dbReference type="ARBA" id="ARBA00022676"/>
    </source>
</evidence>
<keyword evidence="4 7" id="KW-0333">Golgi apparatus</keyword>
<dbReference type="Gene3D" id="3.40.50.11340">
    <property type="match status" value="1"/>
</dbReference>
<evidence type="ECO:0000256" key="3">
    <source>
        <dbReference type="ARBA" id="ARBA00022679"/>
    </source>
</evidence>
<comment type="subcellular location">
    <subcellularLocation>
        <location evidence="7">Golgi apparatus</location>
        <location evidence="7">Golgi stack membrane</location>
        <topology evidence="7">Single-pass type II membrane protein</topology>
    </subcellularLocation>
</comment>
<accession>A0A151SGI7</accession>
<reference evidence="9 10" key="1">
    <citation type="journal article" date="2012" name="Nat. Biotechnol.">
        <title>Draft genome sequence of pigeonpea (Cajanus cajan), an orphan legume crop of resource-poor farmers.</title>
        <authorList>
            <person name="Varshney R.K."/>
            <person name="Chen W."/>
            <person name="Li Y."/>
            <person name="Bharti A.K."/>
            <person name="Saxena R.K."/>
            <person name="Schlueter J.A."/>
            <person name="Donoghue M.T."/>
            <person name="Azam S."/>
            <person name="Fan G."/>
            <person name="Whaley A.M."/>
            <person name="Farmer A.D."/>
            <person name="Sheridan J."/>
            <person name="Iwata A."/>
            <person name="Tuteja R."/>
            <person name="Penmetsa R.V."/>
            <person name="Wu W."/>
            <person name="Upadhyaya H.D."/>
            <person name="Yang S.P."/>
            <person name="Shah T."/>
            <person name="Saxena K.B."/>
            <person name="Michael T."/>
            <person name="McCombie W.R."/>
            <person name="Yang B."/>
            <person name="Zhang G."/>
            <person name="Yang H."/>
            <person name="Wang J."/>
            <person name="Spillane C."/>
            <person name="Cook D.R."/>
            <person name="May G.D."/>
            <person name="Xu X."/>
            <person name="Jackson S.A."/>
        </authorList>
    </citation>
    <scope>NUCLEOTIDE SEQUENCE [LARGE SCALE GENOMIC DNA]</scope>
    <source>
        <strain evidence="10">cv. Asha</strain>
    </source>
</reference>
<evidence type="ECO:0000256" key="1">
    <source>
        <dbReference type="ARBA" id="ARBA00010481"/>
    </source>
</evidence>
<dbReference type="PANTHER" id="PTHR31889">
    <property type="entry name" value="FUCOSYLTRANSFERASE 2-RELATED"/>
    <property type="match status" value="1"/>
</dbReference>
<dbReference type="GO" id="GO:0042546">
    <property type="term" value="P:cell wall biogenesis"/>
    <property type="evidence" value="ECO:0007669"/>
    <property type="project" value="InterPro"/>
</dbReference>
<evidence type="ECO:0000256" key="4">
    <source>
        <dbReference type="ARBA" id="ARBA00023034"/>
    </source>
</evidence>
<keyword evidence="6 7" id="KW-0961">Cell wall biogenesis/degradation</keyword>
<dbReference type="STRING" id="3821.A0A151SGI7"/>
<dbReference type="AlphaFoldDB" id="A0A151SGI7"/>
<evidence type="ECO:0000313" key="10">
    <source>
        <dbReference type="Proteomes" id="UP000075243"/>
    </source>
</evidence>
<proteinExistence type="inferred from homology"/>
<dbReference type="Gramene" id="C.cajan_00069.t">
    <property type="protein sequence ID" value="C.cajan_00069.t"/>
    <property type="gene ID" value="C.cajan_00069"/>
</dbReference>
<dbReference type="PANTHER" id="PTHR31889:SF57">
    <property type="entry name" value="FUCOSYLTRANSFERASE"/>
    <property type="match status" value="1"/>
</dbReference>
<evidence type="ECO:0000256" key="8">
    <source>
        <dbReference type="SAM" id="MobiDB-lite"/>
    </source>
</evidence>
<comment type="function">
    <text evidence="7">May be involved in cell wall biosynthesis.</text>
</comment>
<feature type="region of interest" description="Disordered" evidence="8">
    <location>
        <begin position="98"/>
        <end position="140"/>
    </location>
</feature>
<evidence type="ECO:0000256" key="6">
    <source>
        <dbReference type="ARBA" id="ARBA00023316"/>
    </source>
</evidence>
<dbReference type="Pfam" id="PF03254">
    <property type="entry name" value="XG_FTase"/>
    <property type="match status" value="1"/>
</dbReference>
<dbReference type="GO" id="GO:0071555">
    <property type="term" value="P:cell wall organization"/>
    <property type="evidence" value="ECO:0007669"/>
    <property type="project" value="UniProtKB-UniRule"/>
</dbReference>
<evidence type="ECO:0000256" key="7">
    <source>
        <dbReference type="RuleBase" id="RU367004"/>
    </source>
</evidence>
<sequence>MGQNCMSLRMFLVIAFPVVVIVTVTLMYQNSGFGLFEGFSGGIIQGGTTQNVTAELLTGGPNVTTHGFELGGRVQNITHDSLGESEGNNNCVSGVKELQGRSQNDATTEGRTKNITAADGGPKNVSLTSSTNESTQHAVNHDDKLLGGLLASGFDETSCKSRMQSHLYRKASPHKPSPYLISKLRGYEEIHRRCGPSSKTYDKSMRKIEHSKNNGVATTCKYLIFTPANGLGNQMISLAATFLYAVLTDRVLLVKFGSDKHGLFCEPFLNSTWILPKKSPFWNEKHIETYQFLLEKDRVSNSTEDLPPVLFMNLQHSLNDPEKLFHCGHSQDLLRKIPMLILQSDQYFVPSMFMNPFYSMEITKIVFKPETTPTQAIMDLVLSCTLKHKILPEVGLETSVSYAKKKQTTKAVLVASLSPEYGDNLRTMYHNKPTISGEVIQVYQPSHEGHQKSNDNKHNLKAWMDMYLLSLSDVLVTTSLSTFGYVAQGLGNLKPWLLYRILKNESHFPACERDFSLEPCYHVPPKHYCNGMPMPTKELFSSFPYLRECKDFYLGVKMVNDSM</sequence>
<dbReference type="FunFam" id="3.40.50.11340:FF:000005">
    <property type="entry name" value="Galactoside 2-alpha-L-fucosyltransferase"/>
    <property type="match status" value="1"/>
</dbReference>
<dbReference type="InterPro" id="IPR004938">
    <property type="entry name" value="XG_FTase"/>
</dbReference>
<feature type="compositionally biased region" description="Polar residues" evidence="8">
    <location>
        <begin position="100"/>
        <end position="115"/>
    </location>
</feature>
<organism evidence="9 10">
    <name type="scientific">Cajanus cajan</name>
    <name type="common">Pigeon pea</name>
    <name type="synonym">Cajanus indicus</name>
    <dbReference type="NCBI Taxonomy" id="3821"/>
    <lineage>
        <taxon>Eukaryota</taxon>
        <taxon>Viridiplantae</taxon>
        <taxon>Streptophyta</taxon>
        <taxon>Embryophyta</taxon>
        <taxon>Tracheophyta</taxon>
        <taxon>Spermatophyta</taxon>
        <taxon>Magnoliopsida</taxon>
        <taxon>eudicotyledons</taxon>
        <taxon>Gunneridae</taxon>
        <taxon>Pentapetalae</taxon>
        <taxon>rosids</taxon>
        <taxon>fabids</taxon>
        <taxon>Fabales</taxon>
        <taxon>Fabaceae</taxon>
        <taxon>Papilionoideae</taxon>
        <taxon>50 kb inversion clade</taxon>
        <taxon>NPAAA clade</taxon>
        <taxon>indigoferoid/millettioid clade</taxon>
        <taxon>Phaseoleae</taxon>
        <taxon>Cajanus</taxon>
    </lineage>
</organism>
<comment type="similarity">
    <text evidence="1 7">Belongs to the glycosyltransferase 37 family.</text>
</comment>
<evidence type="ECO:0000256" key="5">
    <source>
        <dbReference type="ARBA" id="ARBA00023180"/>
    </source>
</evidence>
<dbReference type="GO" id="GO:0008107">
    <property type="term" value="F:galactoside 2-alpha-L-fucosyltransferase activity"/>
    <property type="evidence" value="ECO:0007669"/>
    <property type="project" value="InterPro"/>
</dbReference>
<feature type="compositionally biased region" description="Polar residues" evidence="8">
    <location>
        <begin position="125"/>
        <end position="138"/>
    </location>
</feature>
<name>A0A151SGI7_CAJCA</name>
<dbReference type="Proteomes" id="UP000075243">
    <property type="component" value="Chromosome 11"/>
</dbReference>
<keyword evidence="10" id="KW-1185">Reference proteome</keyword>